<sequence length="139" mass="15199">PAGVKIKVKAKLIEVEGPRGKLSRRKTTAAIRTVLSHVSYLINGVTKGYRYKMRFVYAHFPINASITNNGTAIEIRNFLGEKKAPALHLIPKATPSSSGQPELAAEQPLRTASPPWQAEASQSFGAGCRKEAFFHIDRA</sequence>
<dbReference type="GO" id="GO:0002181">
    <property type="term" value="P:cytoplasmic translation"/>
    <property type="evidence" value="ECO:0007669"/>
    <property type="project" value="TreeGrafter"/>
</dbReference>
<dbReference type="InterPro" id="IPR000702">
    <property type="entry name" value="Ribosomal_uL6-like"/>
</dbReference>
<dbReference type="OrthoDB" id="10252633at2759"/>
<dbReference type="PANTHER" id="PTHR11655:SF16">
    <property type="entry name" value="60S RIBOSOMAL PROTEIN L9"/>
    <property type="match status" value="1"/>
</dbReference>
<feature type="region of interest" description="Disordered" evidence="4">
    <location>
        <begin position="91"/>
        <end position="112"/>
    </location>
</feature>
<evidence type="ECO:0000256" key="4">
    <source>
        <dbReference type="SAM" id="MobiDB-lite"/>
    </source>
</evidence>
<name>A0A830BEU3_9LAMI</name>
<dbReference type="GO" id="GO:0003735">
    <property type="term" value="F:structural constituent of ribosome"/>
    <property type="evidence" value="ECO:0007669"/>
    <property type="project" value="InterPro"/>
</dbReference>
<dbReference type="EMBL" id="BMAC01000091">
    <property type="protein sequence ID" value="GFP84692.1"/>
    <property type="molecule type" value="Genomic_DNA"/>
</dbReference>
<dbReference type="GO" id="GO:0022625">
    <property type="term" value="C:cytosolic large ribosomal subunit"/>
    <property type="evidence" value="ECO:0007669"/>
    <property type="project" value="TreeGrafter"/>
</dbReference>
<evidence type="ECO:0000256" key="3">
    <source>
        <dbReference type="ARBA" id="ARBA00023274"/>
    </source>
</evidence>
<comment type="similarity">
    <text evidence="1">Belongs to the universal ribosomal protein uL6 family.</text>
</comment>
<dbReference type="Gene3D" id="3.90.930.12">
    <property type="entry name" value="Ribosomal protein L6, alpha-beta domain"/>
    <property type="match status" value="1"/>
</dbReference>
<dbReference type="Proteomes" id="UP000653305">
    <property type="component" value="Unassembled WGS sequence"/>
</dbReference>
<evidence type="ECO:0000256" key="2">
    <source>
        <dbReference type="ARBA" id="ARBA00022980"/>
    </source>
</evidence>
<comment type="caution">
    <text evidence="5">The sequence shown here is derived from an EMBL/GenBank/DDBJ whole genome shotgun (WGS) entry which is preliminary data.</text>
</comment>
<organism evidence="5 6">
    <name type="scientific">Phtheirospermum japonicum</name>
    <dbReference type="NCBI Taxonomy" id="374723"/>
    <lineage>
        <taxon>Eukaryota</taxon>
        <taxon>Viridiplantae</taxon>
        <taxon>Streptophyta</taxon>
        <taxon>Embryophyta</taxon>
        <taxon>Tracheophyta</taxon>
        <taxon>Spermatophyta</taxon>
        <taxon>Magnoliopsida</taxon>
        <taxon>eudicotyledons</taxon>
        <taxon>Gunneridae</taxon>
        <taxon>Pentapetalae</taxon>
        <taxon>asterids</taxon>
        <taxon>lamiids</taxon>
        <taxon>Lamiales</taxon>
        <taxon>Orobanchaceae</taxon>
        <taxon>Orobanchaceae incertae sedis</taxon>
        <taxon>Phtheirospermum</taxon>
    </lineage>
</organism>
<accession>A0A830BEU3</accession>
<dbReference type="GO" id="GO:0019843">
    <property type="term" value="F:rRNA binding"/>
    <property type="evidence" value="ECO:0007669"/>
    <property type="project" value="InterPro"/>
</dbReference>
<reference evidence="5" key="1">
    <citation type="submission" date="2020-07" db="EMBL/GenBank/DDBJ databases">
        <title>Ethylene signaling mediates host invasion by parasitic plants.</title>
        <authorList>
            <person name="Yoshida S."/>
        </authorList>
    </citation>
    <scope>NUCLEOTIDE SEQUENCE</scope>
    <source>
        <strain evidence="5">Okayama</strain>
    </source>
</reference>
<feature type="non-terminal residue" evidence="5">
    <location>
        <position position="139"/>
    </location>
</feature>
<dbReference type="InterPro" id="IPR036789">
    <property type="entry name" value="Ribosomal_uL6-like_a/b-dom_sf"/>
</dbReference>
<keyword evidence="2 5" id="KW-0689">Ribosomal protein</keyword>
<proteinExistence type="inferred from homology"/>
<keyword evidence="3" id="KW-0687">Ribonucleoprotein</keyword>
<evidence type="ECO:0000313" key="5">
    <source>
        <dbReference type="EMBL" id="GFP84692.1"/>
    </source>
</evidence>
<keyword evidence="6" id="KW-1185">Reference proteome</keyword>
<evidence type="ECO:0000256" key="1">
    <source>
        <dbReference type="ARBA" id="ARBA00009356"/>
    </source>
</evidence>
<evidence type="ECO:0000313" key="6">
    <source>
        <dbReference type="Proteomes" id="UP000653305"/>
    </source>
</evidence>
<protein>
    <submittedName>
        <fullName evidence="5">60S ribosomal protein l9</fullName>
    </submittedName>
</protein>
<dbReference type="SUPFAM" id="SSF56053">
    <property type="entry name" value="Ribosomal protein L6"/>
    <property type="match status" value="2"/>
</dbReference>
<gene>
    <name evidence="5" type="ORF">PHJA_000613100</name>
</gene>
<dbReference type="AlphaFoldDB" id="A0A830BEU3"/>
<dbReference type="PANTHER" id="PTHR11655">
    <property type="entry name" value="60S/50S RIBOSOMAL PROTEIN L6/L9"/>
    <property type="match status" value="1"/>
</dbReference>